<dbReference type="InterPro" id="IPR036396">
    <property type="entry name" value="Cyt_P450_sf"/>
</dbReference>
<name>A0A8G1RZ89_9EURO</name>
<dbReference type="EMBL" id="KZ824624">
    <property type="protein sequence ID" value="RAK81748.1"/>
    <property type="molecule type" value="Genomic_DNA"/>
</dbReference>
<dbReference type="SUPFAM" id="SSF48264">
    <property type="entry name" value="Cytochrome P450"/>
    <property type="match status" value="1"/>
</dbReference>
<dbReference type="AlphaFoldDB" id="A0A8G1RZ89"/>
<dbReference type="InterPro" id="IPR050121">
    <property type="entry name" value="Cytochrome_P450_monoxygenase"/>
</dbReference>
<dbReference type="GO" id="GO:0020037">
    <property type="term" value="F:heme binding"/>
    <property type="evidence" value="ECO:0007669"/>
    <property type="project" value="InterPro"/>
</dbReference>
<dbReference type="Pfam" id="PF00067">
    <property type="entry name" value="p450"/>
    <property type="match status" value="1"/>
</dbReference>
<protein>
    <submittedName>
        <fullName evidence="3">Cytochrome P450</fullName>
    </submittedName>
</protein>
<dbReference type="InterPro" id="IPR002401">
    <property type="entry name" value="Cyt_P450_E_grp-I"/>
</dbReference>
<keyword evidence="2" id="KW-0408">Iron</keyword>
<feature type="binding site" description="axial binding residue" evidence="2">
    <location>
        <position position="272"/>
    </location>
    <ligand>
        <name>heme</name>
        <dbReference type="ChEBI" id="CHEBI:30413"/>
    </ligand>
    <ligandPart>
        <name>Fe</name>
        <dbReference type="ChEBI" id="CHEBI:18248"/>
    </ligandPart>
</feature>
<evidence type="ECO:0000313" key="4">
    <source>
        <dbReference type="Proteomes" id="UP000249789"/>
    </source>
</evidence>
<dbReference type="PANTHER" id="PTHR24305">
    <property type="entry name" value="CYTOCHROME P450"/>
    <property type="match status" value="1"/>
</dbReference>
<dbReference type="GO" id="GO:0004497">
    <property type="term" value="F:monooxygenase activity"/>
    <property type="evidence" value="ECO:0007669"/>
    <property type="project" value="InterPro"/>
</dbReference>
<dbReference type="VEuPathDB" id="FungiDB:BO72DRAFT_491978"/>
<dbReference type="GeneID" id="63865571"/>
<dbReference type="Gene3D" id="1.10.630.10">
    <property type="entry name" value="Cytochrome P450"/>
    <property type="match status" value="2"/>
</dbReference>
<sequence>MREPAVVLPAQQVRQHEQQAAHQNHLAEARGEEWKTLRKRFNLGFAPQHLMTLLPRIVAMSRRFVETLDRHAKSGEEFRLDEPCINLTFDIIGAITLDDKVLTQTSDQLKSFLFAGYDTTSIVLQWTFYELSRTPRALQAVRAELAALFGPDPAPVVVWERLTAPAGEHLLNQMPYTSAVIREVLRLHPPSGSARFTAPGTGFTVQLPGGEALCLDGMVVYNCETLIHRDEVVYGATKDVFRPERWLESSDHEKQMIPASAWRAFERGPRNCIGQELATLEVRVILACTVRRYEITKVGLGAVVRDERGQPVMGAQGQFAVRRELFNTMQITAKPVDGTRVRVAFAAEDGACSV</sequence>
<proteinExistence type="inferred from homology"/>
<organism evidence="3 4">
    <name type="scientific">Aspergillus fijiensis CBS 313.89</name>
    <dbReference type="NCBI Taxonomy" id="1448319"/>
    <lineage>
        <taxon>Eukaryota</taxon>
        <taxon>Fungi</taxon>
        <taxon>Dikarya</taxon>
        <taxon>Ascomycota</taxon>
        <taxon>Pezizomycotina</taxon>
        <taxon>Eurotiomycetes</taxon>
        <taxon>Eurotiomycetidae</taxon>
        <taxon>Eurotiales</taxon>
        <taxon>Aspergillaceae</taxon>
        <taxon>Aspergillus</taxon>
    </lineage>
</organism>
<keyword evidence="2" id="KW-0349">Heme</keyword>
<evidence type="ECO:0000256" key="1">
    <source>
        <dbReference type="ARBA" id="ARBA00010617"/>
    </source>
</evidence>
<dbReference type="PRINTS" id="PR00385">
    <property type="entry name" value="P450"/>
</dbReference>
<dbReference type="GO" id="GO:0005506">
    <property type="term" value="F:iron ion binding"/>
    <property type="evidence" value="ECO:0007669"/>
    <property type="project" value="InterPro"/>
</dbReference>
<gene>
    <name evidence="3" type="ORF">BO72DRAFT_491978</name>
</gene>
<comment type="cofactor">
    <cofactor evidence="2">
        <name>heme</name>
        <dbReference type="ChEBI" id="CHEBI:30413"/>
    </cofactor>
</comment>
<comment type="similarity">
    <text evidence="1">Belongs to the cytochrome P450 family.</text>
</comment>
<evidence type="ECO:0000256" key="2">
    <source>
        <dbReference type="PIRSR" id="PIRSR602401-1"/>
    </source>
</evidence>
<accession>A0A8G1RZ89</accession>
<dbReference type="Proteomes" id="UP000249789">
    <property type="component" value="Unassembled WGS sequence"/>
</dbReference>
<reference evidence="3 4" key="1">
    <citation type="submission" date="2018-02" db="EMBL/GenBank/DDBJ databases">
        <title>The genomes of Aspergillus section Nigri reveals drivers in fungal speciation.</title>
        <authorList>
            <consortium name="DOE Joint Genome Institute"/>
            <person name="Vesth T.C."/>
            <person name="Nybo J."/>
            <person name="Theobald S."/>
            <person name="Brandl J."/>
            <person name="Frisvad J.C."/>
            <person name="Nielsen K.F."/>
            <person name="Lyhne E.K."/>
            <person name="Kogle M.E."/>
            <person name="Kuo A."/>
            <person name="Riley R."/>
            <person name="Clum A."/>
            <person name="Nolan M."/>
            <person name="Lipzen A."/>
            <person name="Salamov A."/>
            <person name="Henrissat B."/>
            <person name="Wiebenga A."/>
            <person name="De vries R.P."/>
            <person name="Grigoriev I.V."/>
            <person name="Mortensen U.H."/>
            <person name="Andersen M.R."/>
            <person name="Baker S.E."/>
        </authorList>
    </citation>
    <scope>NUCLEOTIDE SEQUENCE [LARGE SCALE GENOMIC DNA]</scope>
    <source>
        <strain evidence="3 4">CBS 313.89</strain>
    </source>
</reference>
<keyword evidence="2" id="KW-0479">Metal-binding</keyword>
<dbReference type="PRINTS" id="PR00463">
    <property type="entry name" value="EP450I"/>
</dbReference>
<dbReference type="InterPro" id="IPR001128">
    <property type="entry name" value="Cyt_P450"/>
</dbReference>
<dbReference type="GO" id="GO:0016705">
    <property type="term" value="F:oxidoreductase activity, acting on paired donors, with incorporation or reduction of molecular oxygen"/>
    <property type="evidence" value="ECO:0007669"/>
    <property type="project" value="InterPro"/>
</dbReference>
<dbReference type="RefSeq" id="XP_040805758.1">
    <property type="nucleotide sequence ID" value="XM_040948238.1"/>
</dbReference>
<keyword evidence="4" id="KW-1185">Reference proteome</keyword>
<dbReference type="PANTHER" id="PTHR24305:SF222">
    <property type="entry name" value="CYTOCHROME P450 MONOOXYGENASE STCS"/>
    <property type="match status" value="1"/>
</dbReference>
<evidence type="ECO:0000313" key="3">
    <source>
        <dbReference type="EMBL" id="RAK81748.1"/>
    </source>
</evidence>
<dbReference type="OrthoDB" id="10029320at2759"/>